<dbReference type="Gene3D" id="3.30.230.10">
    <property type="match status" value="1"/>
</dbReference>
<dbReference type="PRINTS" id="PR00959">
    <property type="entry name" value="MEVGALKINASE"/>
</dbReference>
<evidence type="ECO:0000256" key="7">
    <source>
        <dbReference type="ARBA" id="ARBA00022840"/>
    </source>
</evidence>
<keyword evidence="15" id="KW-1185">Reference proteome</keyword>
<dbReference type="RefSeq" id="WP_147661491.1">
    <property type="nucleotide sequence ID" value="NZ_CP042905.2"/>
</dbReference>
<dbReference type="PROSITE" id="PS00106">
    <property type="entry name" value="GALACTOKINASE"/>
    <property type="match status" value="1"/>
</dbReference>
<dbReference type="InterPro" id="IPR019741">
    <property type="entry name" value="Galactokinase_CS"/>
</dbReference>
<keyword evidence="6" id="KW-0418">Kinase</keyword>
<evidence type="ECO:0000259" key="13">
    <source>
        <dbReference type="Pfam" id="PF10509"/>
    </source>
</evidence>
<dbReference type="NCBIfam" id="TIGR00131">
    <property type="entry name" value="gal_kin"/>
    <property type="match status" value="1"/>
</dbReference>
<dbReference type="Pfam" id="PF10509">
    <property type="entry name" value="GalKase_gal_bdg"/>
    <property type="match status" value="1"/>
</dbReference>
<evidence type="ECO:0000313" key="15">
    <source>
        <dbReference type="Proteomes" id="UP000321408"/>
    </source>
</evidence>
<feature type="domain" description="GHMP kinase C-terminal" evidence="12">
    <location>
        <begin position="285"/>
        <end position="352"/>
    </location>
</feature>
<dbReference type="InterPro" id="IPR036554">
    <property type="entry name" value="GHMP_kinase_C_sf"/>
</dbReference>
<evidence type="ECO:0000256" key="2">
    <source>
        <dbReference type="ARBA" id="ARBA00022490"/>
    </source>
</evidence>
<keyword evidence="8" id="KW-0460">Magnesium</keyword>
<dbReference type="GO" id="GO:0005524">
    <property type="term" value="F:ATP binding"/>
    <property type="evidence" value="ECO:0007669"/>
    <property type="project" value="UniProtKB-UniRule"/>
</dbReference>
<accession>A0A5B9D6T1</accession>
<dbReference type="SUPFAM" id="SSF54211">
    <property type="entry name" value="Ribosomal protein S5 domain 2-like"/>
    <property type="match status" value="1"/>
</dbReference>
<keyword evidence="2" id="KW-0963">Cytoplasm</keyword>
<dbReference type="FunFam" id="3.30.70.890:FF:000001">
    <property type="entry name" value="Galactokinase"/>
    <property type="match status" value="1"/>
</dbReference>
<proteinExistence type="inferred from homology"/>
<comment type="similarity">
    <text evidence="1">Belongs to the GHMP kinase family. GalK subfamily.</text>
</comment>
<dbReference type="Proteomes" id="UP000321408">
    <property type="component" value="Chromosome"/>
</dbReference>
<dbReference type="GO" id="GO:0046872">
    <property type="term" value="F:metal ion binding"/>
    <property type="evidence" value="ECO:0007669"/>
    <property type="project" value="UniProtKB-KW"/>
</dbReference>
<evidence type="ECO:0000256" key="3">
    <source>
        <dbReference type="ARBA" id="ARBA00022679"/>
    </source>
</evidence>
<feature type="domain" description="GHMP kinase N-terminal" evidence="11">
    <location>
        <begin position="94"/>
        <end position="181"/>
    </location>
</feature>
<dbReference type="SUPFAM" id="SSF55060">
    <property type="entry name" value="GHMP Kinase, C-terminal domain"/>
    <property type="match status" value="1"/>
</dbReference>
<gene>
    <name evidence="14" type="ORF">DSAG12_00353</name>
</gene>
<dbReference type="InterPro" id="IPR006204">
    <property type="entry name" value="GHMP_kinase_N_dom"/>
</dbReference>
<dbReference type="OrthoDB" id="116110at2157"/>
<dbReference type="GeneID" id="41328356"/>
<dbReference type="InterPro" id="IPR014721">
    <property type="entry name" value="Ribsml_uS5_D2-typ_fold_subgr"/>
</dbReference>
<dbReference type="Gene3D" id="3.30.70.890">
    <property type="entry name" value="GHMP kinase, C-terminal domain"/>
    <property type="match status" value="1"/>
</dbReference>
<evidence type="ECO:0000256" key="5">
    <source>
        <dbReference type="ARBA" id="ARBA00022741"/>
    </source>
</evidence>
<dbReference type="PANTHER" id="PTHR10457">
    <property type="entry name" value="MEVALONATE KINASE/GALACTOKINASE"/>
    <property type="match status" value="1"/>
</dbReference>
<dbReference type="Pfam" id="PF08544">
    <property type="entry name" value="GHMP_kinases_C"/>
    <property type="match status" value="1"/>
</dbReference>
<evidence type="ECO:0000256" key="1">
    <source>
        <dbReference type="ARBA" id="ARBA00006566"/>
    </source>
</evidence>
<evidence type="ECO:0000259" key="12">
    <source>
        <dbReference type="Pfam" id="PF08544"/>
    </source>
</evidence>
<dbReference type="NCBIfam" id="NF003705">
    <property type="entry name" value="PRK05322.1"/>
    <property type="match status" value="1"/>
</dbReference>
<dbReference type="GO" id="GO:0006012">
    <property type="term" value="P:galactose metabolic process"/>
    <property type="evidence" value="ECO:0007669"/>
    <property type="project" value="UniProtKB-UniRule"/>
</dbReference>
<dbReference type="PRINTS" id="PR00473">
    <property type="entry name" value="GALCTOKINASE"/>
</dbReference>
<organism evidence="14 15">
    <name type="scientific">Promethearchaeum syntrophicum</name>
    <dbReference type="NCBI Taxonomy" id="2594042"/>
    <lineage>
        <taxon>Archaea</taxon>
        <taxon>Promethearchaeati</taxon>
        <taxon>Promethearchaeota</taxon>
        <taxon>Promethearchaeia</taxon>
        <taxon>Promethearchaeales</taxon>
        <taxon>Promethearchaeaceae</taxon>
        <taxon>Promethearchaeum</taxon>
    </lineage>
</organism>
<dbReference type="Pfam" id="PF00288">
    <property type="entry name" value="GHMP_kinases_N"/>
    <property type="match status" value="1"/>
</dbReference>
<keyword evidence="3 14" id="KW-0808">Transferase</keyword>
<keyword evidence="5" id="KW-0547">Nucleotide-binding</keyword>
<dbReference type="InterPro" id="IPR020568">
    <property type="entry name" value="Ribosomal_Su5_D2-typ_SF"/>
</dbReference>
<dbReference type="FunFam" id="3.30.230.10:FF:000017">
    <property type="entry name" value="Galactokinase"/>
    <property type="match status" value="1"/>
</dbReference>
<reference evidence="14 15" key="1">
    <citation type="journal article" date="2020" name="Nature">
        <title>Isolation of an archaeon at the prokaryote-eukaryote interface.</title>
        <authorList>
            <person name="Imachi H."/>
            <person name="Nobu M.K."/>
            <person name="Nakahara N."/>
            <person name="Morono Y."/>
            <person name="Ogawara M."/>
            <person name="Takaki Y."/>
            <person name="Takano Y."/>
            <person name="Uematsu K."/>
            <person name="Ikuta T."/>
            <person name="Ito M."/>
            <person name="Matsui Y."/>
            <person name="Miyazaki M."/>
            <person name="Murata K."/>
            <person name="Saito Y."/>
            <person name="Sakai S."/>
            <person name="Song C."/>
            <person name="Tasumi E."/>
            <person name="Yamanaka Y."/>
            <person name="Yamaguchi T."/>
            <person name="Kamagata Y."/>
            <person name="Tamaki H."/>
            <person name="Takai K."/>
        </authorList>
    </citation>
    <scope>NUCLEOTIDE SEQUENCE [LARGE SCALE GENOMIC DNA]</scope>
    <source>
        <strain evidence="14 15">MK-D1</strain>
    </source>
</reference>
<feature type="domain" description="Galactokinase N-terminal" evidence="13">
    <location>
        <begin position="10"/>
        <end position="58"/>
    </location>
</feature>
<dbReference type="EMBL" id="CP042905">
    <property type="protein sequence ID" value="QEE14540.1"/>
    <property type="molecule type" value="Genomic_DNA"/>
</dbReference>
<dbReference type="InterPro" id="IPR000705">
    <property type="entry name" value="Galactokinase"/>
</dbReference>
<dbReference type="InterPro" id="IPR013750">
    <property type="entry name" value="GHMP_kinase_C_dom"/>
</dbReference>
<dbReference type="GO" id="GO:0004335">
    <property type="term" value="F:galactokinase activity"/>
    <property type="evidence" value="ECO:0007669"/>
    <property type="project" value="UniProtKB-UniRule"/>
</dbReference>
<evidence type="ECO:0000256" key="4">
    <source>
        <dbReference type="ARBA" id="ARBA00022723"/>
    </source>
</evidence>
<dbReference type="KEGG" id="psyt:DSAG12_00353"/>
<dbReference type="GO" id="GO:0005829">
    <property type="term" value="C:cytosol"/>
    <property type="evidence" value="ECO:0007669"/>
    <property type="project" value="TreeGrafter"/>
</dbReference>
<dbReference type="PIRSF" id="PIRSF000530">
    <property type="entry name" value="Galactokinase"/>
    <property type="match status" value="1"/>
</dbReference>
<evidence type="ECO:0000313" key="14">
    <source>
        <dbReference type="EMBL" id="QEE14540.1"/>
    </source>
</evidence>
<dbReference type="InterPro" id="IPR006203">
    <property type="entry name" value="GHMP_knse_ATP-bd_CS"/>
</dbReference>
<evidence type="ECO:0000256" key="6">
    <source>
        <dbReference type="ARBA" id="ARBA00022777"/>
    </source>
</evidence>
<dbReference type="EC" id="2.7.1.6" evidence="10"/>
<name>A0A5B9D6T1_9ARCH</name>
<dbReference type="InterPro" id="IPR019539">
    <property type="entry name" value="GalKase_N"/>
</dbReference>
<keyword evidence="9" id="KW-0119">Carbohydrate metabolism</keyword>
<sequence>MKNKNLLIDKHKEIYGEVPELIIHSPGRVNLIGEHTDYNDGFVLPMAISLGIDLAISRIQDSEVISVYSLDKEKKIVSLYAYLMKSSGSDDWANYPIGVVKILQKHGHKFGGVRVSFTGSIPQGAGLSSSAALEVAVAYGIQQLYKLKIKDKDLAKYCQQAEQEVVGVRCGIMDQFTAKFGKAGNAFFLDCRSLDHRYIPLKLKSVGFIITNSNVSHKLSVSKYNERVFECEEAVKVLNEIKPGKSLRDYNMGDYEKSREFFTPEQKKRAFHVISENDRVIEAEKFLKNGDLKKFGQLMNDSHESLKLYYEVSCAELDWLVETAQNIEGCYGSRMIGAGFGGCTLTLIEKKAIPEYISKLKGYQEKFGLTAITYEVTPSDGVHKL</sequence>
<evidence type="ECO:0000256" key="8">
    <source>
        <dbReference type="ARBA" id="ARBA00022842"/>
    </source>
</evidence>
<evidence type="ECO:0000256" key="9">
    <source>
        <dbReference type="ARBA" id="ARBA00023277"/>
    </source>
</evidence>
<dbReference type="PANTHER" id="PTHR10457:SF7">
    <property type="entry name" value="GALACTOKINASE-RELATED"/>
    <property type="match status" value="1"/>
</dbReference>
<evidence type="ECO:0000256" key="10">
    <source>
        <dbReference type="NCBIfam" id="TIGR00131"/>
    </source>
</evidence>
<keyword evidence="7" id="KW-0067">ATP-binding</keyword>
<dbReference type="AlphaFoldDB" id="A0A5B9D6T1"/>
<keyword evidence="4" id="KW-0479">Metal-binding</keyword>
<dbReference type="InterPro" id="IPR006206">
    <property type="entry name" value="Mevalonate/galactokinase"/>
</dbReference>
<evidence type="ECO:0000259" key="11">
    <source>
        <dbReference type="Pfam" id="PF00288"/>
    </source>
</evidence>
<dbReference type="PROSITE" id="PS00627">
    <property type="entry name" value="GHMP_KINASES_ATP"/>
    <property type="match status" value="1"/>
</dbReference>
<reference evidence="14 15" key="2">
    <citation type="journal article" date="2024" name="Int. J. Syst. Evol. Microbiol.">
        <title>Promethearchaeum syntrophicum gen. nov., sp. nov., an anaerobic, obligately syntrophic archaeon, the first isolate of the lineage 'Asgard' archaea, and proposal of the new archaeal phylum Promethearchaeota phyl. nov. and kingdom Promethearchaeati regn. nov.</title>
        <authorList>
            <person name="Imachi H."/>
            <person name="Nobu M.K."/>
            <person name="Kato S."/>
            <person name="Takaki Y."/>
            <person name="Miyazaki M."/>
            <person name="Miyata M."/>
            <person name="Ogawara M."/>
            <person name="Saito Y."/>
            <person name="Sakai S."/>
            <person name="Tahara Y.O."/>
            <person name="Takano Y."/>
            <person name="Tasumi E."/>
            <person name="Uematsu K."/>
            <person name="Yoshimura T."/>
            <person name="Itoh T."/>
            <person name="Ohkuma M."/>
            <person name="Takai K."/>
        </authorList>
    </citation>
    <scope>NUCLEOTIDE SEQUENCE [LARGE SCALE GENOMIC DNA]</scope>
    <source>
        <strain evidence="14 15">MK-D1</strain>
    </source>
</reference>
<protein>
    <recommendedName>
        <fullName evidence="10">Galactokinase</fullName>
        <ecNumber evidence="10">2.7.1.6</ecNumber>
    </recommendedName>
</protein>